<comment type="caution">
    <text evidence="2">The sequence shown here is derived from an EMBL/GenBank/DDBJ whole genome shotgun (WGS) entry which is preliminary data.</text>
</comment>
<protein>
    <submittedName>
        <fullName evidence="2">16622_t:CDS:1</fullName>
    </submittedName>
</protein>
<evidence type="ECO:0000313" key="2">
    <source>
        <dbReference type="EMBL" id="CAG8796811.1"/>
    </source>
</evidence>
<dbReference type="EMBL" id="CAJVQB010021337">
    <property type="protein sequence ID" value="CAG8796811.1"/>
    <property type="molecule type" value="Genomic_DNA"/>
</dbReference>
<evidence type="ECO:0000256" key="1">
    <source>
        <dbReference type="SAM" id="MobiDB-lite"/>
    </source>
</evidence>
<feature type="region of interest" description="Disordered" evidence="1">
    <location>
        <begin position="381"/>
        <end position="400"/>
    </location>
</feature>
<proteinExistence type="predicted"/>
<reference evidence="2 3" key="1">
    <citation type="submission" date="2021-06" db="EMBL/GenBank/DDBJ databases">
        <authorList>
            <person name="Kallberg Y."/>
            <person name="Tangrot J."/>
            <person name="Rosling A."/>
        </authorList>
    </citation>
    <scope>NUCLEOTIDE SEQUENCE [LARGE SCALE GENOMIC DNA]</scope>
    <source>
        <strain evidence="2 3">120-4 pot B 10/14</strain>
    </source>
</reference>
<gene>
    <name evidence="2" type="ORF">GMARGA_LOCUS22271</name>
</gene>
<keyword evidence="3" id="KW-1185">Reference proteome</keyword>
<evidence type="ECO:0000313" key="3">
    <source>
        <dbReference type="Proteomes" id="UP000789901"/>
    </source>
</evidence>
<dbReference type="Proteomes" id="UP000789901">
    <property type="component" value="Unassembled WGS sequence"/>
</dbReference>
<sequence length="400" mass="46374">EKKMSKDIKLSGTSYPSSTNFVIKMWIRFEGEPSSMKLKANVSQVTDLDDFRDILRSKFEELKDIKNQRIIFLDYNNVPLSPDTCLQNLVDNTTAKTPLLVRYPLSNANSKCKIPHTSGSLSLLREEVVKRFKELQTEEFYFFNEETKDEIRNEYSFNILVSQIEPNGNNYNLKLKVKVEGDIPRFNVDDLPPLKQPFSENELKIFIEELRTTFNAFHKEFGTNEPTACVYINAFMKVAVCYIQDHINKSAKLSVEIPLDGSRGYGPVDYIVEIVRILVLLYEAKSEDMNKGTAQVLVQMHSAMERQLRKYKFQMEPTIFGIVTTGKLWRFVRWTGSLESPTVHITEEFTCNFIDNMEFEKKVLRYIAQILQAQAMIFGDDNKDNSHPSKRQCTNQENDK</sequence>
<organism evidence="2 3">
    <name type="scientific">Gigaspora margarita</name>
    <dbReference type="NCBI Taxonomy" id="4874"/>
    <lineage>
        <taxon>Eukaryota</taxon>
        <taxon>Fungi</taxon>
        <taxon>Fungi incertae sedis</taxon>
        <taxon>Mucoromycota</taxon>
        <taxon>Glomeromycotina</taxon>
        <taxon>Glomeromycetes</taxon>
        <taxon>Diversisporales</taxon>
        <taxon>Gigasporaceae</taxon>
        <taxon>Gigaspora</taxon>
    </lineage>
</organism>
<name>A0ABN7VST1_GIGMA</name>
<accession>A0ABN7VST1</accession>
<feature type="compositionally biased region" description="Polar residues" evidence="1">
    <location>
        <begin position="391"/>
        <end position="400"/>
    </location>
</feature>
<feature type="non-terminal residue" evidence="2">
    <location>
        <position position="1"/>
    </location>
</feature>